<dbReference type="PRINTS" id="PR00109">
    <property type="entry name" value="TYRKINASE"/>
</dbReference>
<evidence type="ECO:0000259" key="5">
    <source>
        <dbReference type="PROSITE" id="PS50011"/>
    </source>
</evidence>
<sequence length="401" mass="43453">MDVAVKVFRGNDNVINELLDEVFIWRSFSHPNLHPFLGAAPFEQPAFVVSPFCANGNALDYLAKNPNADEMQILYDIGRGMEYLHGQNVVHGDLKARNVLINDEGRALVADFGLAKFERVTVKSAVAQLGPDSTPTKPKTLNLVGTLHWLAPECFRDGEITKSTDTWAMGMCAYELFTDGKVPLVEIAPDDLGERLADGARPRHVDAIPKSAWTIMERCWAHEPVTRPTFSQLCLVLGVFQDSDIESLQEASQGFAGEHWSGSELSGWPGLTERLIAILTSVLKIGPVQSIAENVGAAEGLKFSLSPQSQGRVVSALRVLVTLARSSGDDVSVGEILVSAGALPALLFILQRTQLDPEILQLGCEILDGLSEGYANETLAIAIASSDFIRVLIASEAKHLP</sequence>
<dbReference type="GO" id="GO:0004674">
    <property type="term" value="F:protein serine/threonine kinase activity"/>
    <property type="evidence" value="ECO:0007669"/>
    <property type="project" value="TreeGrafter"/>
</dbReference>
<dbReference type="SMART" id="SM00220">
    <property type="entry name" value="S_TKc"/>
    <property type="match status" value="1"/>
</dbReference>
<keyword evidence="4" id="KW-0067">ATP-binding</keyword>
<dbReference type="InterPro" id="IPR001245">
    <property type="entry name" value="Ser-Thr/Tyr_kinase_cat_dom"/>
</dbReference>
<dbReference type="AlphaFoldDB" id="A0AAD7NGZ1"/>
<dbReference type="EMBL" id="JARKIB010000037">
    <property type="protein sequence ID" value="KAJ7760421.1"/>
    <property type="molecule type" value="Genomic_DNA"/>
</dbReference>
<proteinExistence type="predicted"/>
<reference evidence="6" key="1">
    <citation type="submission" date="2023-03" db="EMBL/GenBank/DDBJ databases">
        <title>Massive genome expansion in bonnet fungi (Mycena s.s.) driven by repeated elements and novel gene families across ecological guilds.</title>
        <authorList>
            <consortium name="Lawrence Berkeley National Laboratory"/>
            <person name="Harder C.B."/>
            <person name="Miyauchi S."/>
            <person name="Viragh M."/>
            <person name="Kuo A."/>
            <person name="Thoen E."/>
            <person name="Andreopoulos B."/>
            <person name="Lu D."/>
            <person name="Skrede I."/>
            <person name="Drula E."/>
            <person name="Henrissat B."/>
            <person name="Morin E."/>
            <person name="Kohler A."/>
            <person name="Barry K."/>
            <person name="LaButti K."/>
            <person name="Morin E."/>
            <person name="Salamov A."/>
            <person name="Lipzen A."/>
            <person name="Mereny Z."/>
            <person name="Hegedus B."/>
            <person name="Baldrian P."/>
            <person name="Stursova M."/>
            <person name="Weitz H."/>
            <person name="Taylor A."/>
            <person name="Grigoriev I.V."/>
            <person name="Nagy L.G."/>
            <person name="Martin F."/>
            <person name="Kauserud H."/>
        </authorList>
    </citation>
    <scope>NUCLEOTIDE SEQUENCE</scope>
    <source>
        <strain evidence="6">CBHHK182m</strain>
    </source>
</reference>
<evidence type="ECO:0000256" key="1">
    <source>
        <dbReference type="ARBA" id="ARBA00022679"/>
    </source>
</evidence>
<dbReference type="InterPro" id="IPR051681">
    <property type="entry name" value="Ser/Thr_Kinases-Pseudokinases"/>
</dbReference>
<accession>A0AAD7NGZ1</accession>
<organism evidence="6 7">
    <name type="scientific">Mycena metata</name>
    <dbReference type="NCBI Taxonomy" id="1033252"/>
    <lineage>
        <taxon>Eukaryota</taxon>
        <taxon>Fungi</taxon>
        <taxon>Dikarya</taxon>
        <taxon>Basidiomycota</taxon>
        <taxon>Agaricomycotina</taxon>
        <taxon>Agaricomycetes</taxon>
        <taxon>Agaricomycetidae</taxon>
        <taxon>Agaricales</taxon>
        <taxon>Marasmiineae</taxon>
        <taxon>Mycenaceae</taxon>
        <taxon>Mycena</taxon>
    </lineage>
</organism>
<dbReference type="SUPFAM" id="SSF56112">
    <property type="entry name" value="Protein kinase-like (PK-like)"/>
    <property type="match status" value="1"/>
</dbReference>
<evidence type="ECO:0000256" key="3">
    <source>
        <dbReference type="ARBA" id="ARBA00022777"/>
    </source>
</evidence>
<dbReference type="PROSITE" id="PS50011">
    <property type="entry name" value="PROTEIN_KINASE_DOM"/>
    <property type="match status" value="1"/>
</dbReference>
<dbReference type="Gene3D" id="1.10.510.10">
    <property type="entry name" value="Transferase(Phosphotransferase) domain 1"/>
    <property type="match status" value="1"/>
</dbReference>
<evidence type="ECO:0000256" key="4">
    <source>
        <dbReference type="ARBA" id="ARBA00022840"/>
    </source>
</evidence>
<dbReference type="Pfam" id="PF07714">
    <property type="entry name" value="PK_Tyr_Ser-Thr"/>
    <property type="match status" value="1"/>
</dbReference>
<dbReference type="PANTHER" id="PTHR44329">
    <property type="entry name" value="SERINE/THREONINE-PROTEIN KINASE TNNI3K-RELATED"/>
    <property type="match status" value="1"/>
</dbReference>
<dbReference type="PANTHER" id="PTHR44329:SF288">
    <property type="entry name" value="MITOGEN-ACTIVATED PROTEIN KINASE KINASE KINASE 20"/>
    <property type="match status" value="1"/>
</dbReference>
<name>A0AAD7NGZ1_9AGAR</name>
<evidence type="ECO:0000313" key="6">
    <source>
        <dbReference type="EMBL" id="KAJ7760421.1"/>
    </source>
</evidence>
<dbReference type="GO" id="GO:0005524">
    <property type="term" value="F:ATP binding"/>
    <property type="evidence" value="ECO:0007669"/>
    <property type="project" value="UniProtKB-KW"/>
</dbReference>
<feature type="domain" description="Protein kinase" evidence="5">
    <location>
        <begin position="1"/>
        <end position="240"/>
    </location>
</feature>
<evidence type="ECO:0000256" key="2">
    <source>
        <dbReference type="ARBA" id="ARBA00022741"/>
    </source>
</evidence>
<keyword evidence="1" id="KW-0808">Transferase</keyword>
<gene>
    <name evidence="6" type="ORF">B0H16DRAFT_571922</name>
</gene>
<evidence type="ECO:0000313" key="7">
    <source>
        <dbReference type="Proteomes" id="UP001215598"/>
    </source>
</evidence>
<dbReference type="InterPro" id="IPR000719">
    <property type="entry name" value="Prot_kinase_dom"/>
</dbReference>
<dbReference type="InterPro" id="IPR008271">
    <property type="entry name" value="Ser/Thr_kinase_AS"/>
</dbReference>
<dbReference type="Proteomes" id="UP001215598">
    <property type="component" value="Unassembled WGS sequence"/>
</dbReference>
<keyword evidence="7" id="KW-1185">Reference proteome</keyword>
<keyword evidence="3 6" id="KW-0418">Kinase</keyword>
<protein>
    <submittedName>
        <fullName evidence="6">Kinase-like domain-containing protein</fullName>
    </submittedName>
</protein>
<comment type="caution">
    <text evidence="6">The sequence shown here is derived from an EMBL/GenBank/DDBJ whole genome shotgun (WGS) entry which is preliminary data.</text>
</comment>
<dbReference type="PROSITE" id="PS00108">
    <property type="entry name" value="PROTEIN_KINASE_ST"/>
    <property type="match status" value="1"/>
</dbReference>
<keyword evidence="2" id="KW-0547">Nucleotide-binding</keyword>
<dbReference type="InterPro" id="IPR011009">
    <property type="entry name" value="Kinase-like_dom_sf"/>
</dbReference>